<feature type="signal peptide" evidence="1">
    <location>
        <begin position="1"/>
        <end position="34"/>
    </location>
</feature>
<name>A0ABU2KKM6_9FLAO</name>
<dbReference type="InterPro" id="IPR009078">
    <property type="entry name" value="Ferritin-like_SF"/>
</dbReference>
<keyword evidence="3" id="KW-1185">Reference proteome</keyword>
<evidence type="ECO:0000256" key="1">
    <source>
        <dbReference type="SAM" id="SignalP"/>
    </source>
</evidence>
<evidence type="ECO:0000313" key="3">
    <source>
        <dbReference type="Proteomes" id="UP001182991"/>
    </source>
</evidence>
<comment type="caution">
    <text evidence="2">The sequence shown here is derived from an EMBL/GenBank/DDBJ whole genome shotgun (WGS) entry which is preliminary data.</text>
</comment>
<sequence length="255" mass="27311">MKNKRTKEIAVNNNRRRFLKVSGLAFAGASLMMACSNDDDFTPENPDPNPNPNPNVFDLGSGNLGILNYAYALEQLEAAFYAKVRQGMYYEATSGAERQLLDDVYYHEAIHREFFKTAISSVASADQVLPELTFDFSSVDFNSRSVVLATSVALEDTGVAAYNGAGQLINVSDDAGKAYLGLAGKIVSVEARHASAFRDLVNPGSMDFAGDDILVNLGGTGKAYDKATLPADILAAVSNLGFITTPFTANNLPTS</sequence>
<dbReference type="PROSITE" id="PS51257">
    <property type="entry name" value="PROKAR_LIPOPROTEIN"/>
    <property type="match status" value="1"/>
</dbReference>
<feature type="chain" id="PRO_5045882273" evidence="1">
    <location>
        <begin position="35"/>
        <end position="255"/>
    </location>
</feature>
<gene>
    <name evidence="2" type="ORF">RLT85_11350</name>
</gene>
<accession>A0ABU2KKM6</accession>
<dbReference type="SUPFAM" id="SSF47240">
    <property type="entry name" value="Ferritin-like"/>
    <property type="match status" value="1"/>
</dbReference>
<keyword evidence="1" id="KW-0732">Signal</keyword>
<dbReference type="RefSeq" id="WP_311402170.1">
    <property type="nucleotide sequence ID" value="NZ_JAVRBG010000011.1"/>
</dbReference>
<dbReference type="EMBL" id="JAVRBG010000011">
    <property type="protein sequence ID" value="MDT0295227.1"/>
    <property type="molecule type" value="Genomic_DNA"/>
</dbReference>
<evidence type="ECO:0000313" key="2">
    <source>
        <dbReference type="EMBL" id="MDT0295227.1"/>
    </source>
</evidence>
<protein>
    <submittedName>
        <fullName evidence="2">Ferritin-like domain-containing protein</fullName>
    </submittedName>
</protein>
<dbReference type="Pfam" id="PF13668">
    <property type="entry name" value="Ferritin_2"/>
    <property type="match status" value="1"/>
</dbReference>
<dbReference type="Proteomes" id="UP001182991">
    <property type="component" value="Unassembled WGS sequence"/>
</dbReference>
<dbReference type="CDD" id="cd00657">
    <property type="entry name" value="Ferritin_like"/>
    <property type="match status" value="1"/>
</dbReference>
<organism evidence="2 3">
    <name type="scientific">Mesonia ostreae</name>
    <dbReference type="NCBI Taxonomy" id="861110"/>
    <lineage>
        <taxon>Bacteria</taxon>
        <taxon>Pseudomonadati</taxon>
        <taxon>Bacteroidota</taxon>
        <taxon>Flavobacteriia</taxon>
        <taxon>Flavobacteriales</taxon>
        <taxon>Flavobacteriaceae</taxon>
        <taxon>Mesonia</taxon>
    </lineage>
</organism>
<reference evidence="3" key="1">
    <citation type="submission" date="2023-07" db="EMBL/GenBank/DDBJ databases">
        <title>Isolating and identifying novel microbial strains from the Mariana Trench.</title>
        <authorList>
            <person name="Fu H."/>
        </authorList>
    </citation>
    <scope>NUCLEOTIDE SEQUENCE [LARGE SCALE GENOMIC DNA]</scope>
    <source>
        <strain evidence="3">T-y2</strain>
    </source>
</reference>
<proteinExistence type="predicted"/>